<sequence length="152" mass="17502">MEDEEFRCAATQTDPISSSEEDEEDIEELELTMDTLGELNGVDYHLIYEEITLKRSKNGKRLGLTLCYGNNDEYDTDIFVSEIEKGSIADIDGRIKVGDQILQVNRQTVNSRKEAITQFSMDNNEITILLARPRLLEKRLSNLLKTKFFLIY</sequence>
<name>A0AC34FE82_9BILA</name>
<dbReference type="Proteomes" id="UP000887579">
    <property type="component" value="Unplaced"/>
</dbReference>
<accession>A0AC34FE82</accession>
<dbReference type="WBParaSite" id="ES5_v2.g15515.t1">
    <property type="protein sequence ID" value="ES5_v2.g15515.t1"/>
    <property type="gene ID" value="ES5_v2.g15515"/>
</dbReference>
<protein>
    <submittedName>
        <fullName evidence="2">PDZ domain-containing protein</fullName>
    </submittedName>
</protein>
<reference evidence="2" key="1">
    <citation type="submission" date="2022-11" db="UniProtKB">
        <authorList>
            <consortium name="WormBaseParasite"/>
        </authorList>
    </citation>
    <scope>IDENTIFICATION</scope>
</reference>
<proteinExistence type="predicted"/>
<evidence type="ECO:0000313" key="1">
    <source>
        <dbReference type="Proteomes" id="UP000887579"/>
    </source>
</evidence>
<organism evidence="1 2">
    <name type="scientific">Panagrolaimus sp. ES5</name>
    <dbReference type="NCBI Taxonomy" id="591445"/>
    <lineage>
        <taxon>Eukaryota</taxon>
        <taxon>Metazoa</taxon>
        <taxon>Ecdysozoa</taxon>
        <taxon>Nematoda</taxon>
        <taxon>Chromadorea</taxon>
        <taxon>Rhabditida</taxon>
        <taxon>Tylenchina</taxon>
        <taxon>Panagrolaimomorpha</taxon>
        <taxon>Panagrolaimoidea</taxon>
        <taxon>Panagrolaimidae</taxon>
        <taxon>Panagrolaimus</taxon>
    </lineage>
</organism>
<evidence type="ECO:0000313" key="2">
    <source>
        <dbReference type="WBParaSite" id="ES5_v2.g15515.t1"/>
    </source>
</evidence>